<dbReference type="AlphaFoldDB" id="A0A835D8A7"/>
<dbReference type="PROSITE" id="PS51293">
    <property type="entry name" value="SANT"/>
    <property type="match status" value="1"/>
</dbReference>
<comment type="subcellular location">
    <subcellularLocation>
        <location evidence="1">Nucleus</location>
    </subcellularLocation>
</comment>
<dbReference type="OrthoDB" id="1634742at2759"/>
<feature type="compositionally biased region" description="Polar residues" evidence="5">
    <location>
        <begin position="533"/>
        <end position="546"/>
    </location>
</feature>
<dbReference type="Pfam" id="PF24662">
    <property type="entry name" value="DUF7650"/>
    <property type="match status" value="1"/>
</dbReference>
<protein>
    <recommendedName>
        <fullName evidence="6">SANT domain-containing protein</fullName>
    </recommendedName>
</protein>
<name>A0A835D8A7_TETSI</name>
<evidence type="ECO:0000313" key="8">
    <source>
        <dbReference type="Proteomes" id="UP000655225"/>
    </source>
</evidence>
<keyword evidence="4" id="KW-0539">Nucleus</keyword>
<evidence type="ECO:0000256" key="1">
    <source>
        <dbReference type="ARBA" id="ARBA00004123"/>
    </source>
</evidence>
<evidence type="ECO:0000313" key="7">
    <source>
        <dbReference type="EMBL" id="KAF8394548.1"/>
    </source>
</evidence>
<feature type="compositionally biased region" description="Basic and acidic residues" evidence="5">
    <location>
        <begin position="548"/>
        <end position="557"/>
    </location>
</feature>
<dbReference type="SUPFAM" id="SSF46689">
    <property type="entry name" value="Homeodomain-like"/>
    <property type="match status" value="1"/>
</dbReference>
<feature type="compositionally biased region" description="Basic and acidic residues" evidence="5">
    <location>
        <begin position="520"/>
        <end position="529"/>
    </location>
</feature>
<keyword evidence="2" id="KW-0805">Transcription regulation</keyword>
<evidence type="ECO:0000259" key="6">
    <source>
        <dbReference type="PROSITE" id="PS51293"/>
    </source>
</evidence>
<dbReference type="OMA" id="STKRIHR"/>
<dbReference type="FunFam" id="1.10.10.60:FF:000374">
    <property type="entry name" value="Arginine-glutamic acid dipeptide repeat protein"/>
    <property type="match status" value="1"/>
</dbReference>
<dbReference type="GO" id="GO:0005634">
    <property type="term" value="C:nucleus"/>
    <property type="evidence" value="ECO:0007669"/>
    <property type="project" value="UniProtKB-SubCell"/>
</dbReference>
<dbReference type="InterPro" id="IPR017884">
    <property type="entry name" value="SANT_dom"/>
</dbReference>
<reference evidence="7 8" key="1">
    <citation type="submission" date="2020-04" db="EMBL/GenBank/DDBJ databases">
        <title>Plant Genome Project.</title>
        <authorList>
            <person name="Zhang R.-G."/>
        </authorList>
    </citation>
    <scope>NUCLEOTIDE SEQUENCE [LARGE SCALE GENOMIC DNA]</scope>
    <source>
        <strain evidence="7">YNK0</strain>
        <tissue evidence="7">Leaf</tissue>
    </source>
</reference>
<dbReference type="GO" id="GO:0003714">
    <property type="term" value="F:transcription corepressor activity"/>
    <property type="evidence" value="ECO:0007669"/>
    <property type="project" value="TreeGrafter"/>
</dbReference>
<proteinExistence type="predicted"/>
<keyword evidence="8" id="KW-1185">Reference proteome</keyword>
<dbReference type="PANTHER" id="PTHR13859">
    <property type="entry name" value="ATROPHIN-RELATED"/>
    <property type="match status" value="1"/>
</dbReference>
<dbReference type="EMBL" id="JABCRI010000014">
    <property type="protein sequence ID" value="KAF8394548.1"/>
    <property type="molecule type" value="Genomic_DNA"/>
</dbReference>
<dbReference type="Proteomes" id="UP000655225">
    <property type="component" value="Unassembled WGS sequence"/>
</dbReference>
<gene>
    <name evidence="7" type="ORF">HHK36_020759</name>
</gene>
<organism evidence="7 8">
    <name type="scientific">Tetracentron sinense</name>
    <name type="common">Spur-leaf</name>
    <dbReference type="NCBI Taxonomy" id="13715"/>
    <lineage>
        <taxon>Eukaryota</taxon>
        <taxon>Viridiplantae</taxon>
        <taxon>Streptophyta</taxon>
        <taxon>Embryophyta</taxon>
        <taxon>Tracheophyta</taxon>
        <taxon>Spermatophyta</taxon>
        <taxon>Magnoliopsida</taxon>
        <taxon>Trochodendrales</taxon>
        <taxon>Trochodendraceae</taxon>
        <taxon>Tetracentron</taxon>
    </lineage>
</organism>
<dbReference type="InterPro" id="IPR056067">
    <property type="entry name" value="DUF7650"/>
</dbReference>
<accession>A0A835D8A7</accession>
<dbReference type="Pfam" id="PF25826">
    <property type="entry name" value="DUF7952"/>
    <property type="match status" value="1"/>
</dbReference>
<feature type="region of interest" description="Disordered" evidence="5">
    <location>
        <begin position="520"/>
        <end position="588"/>
    </location>
</feature>
<dbReference type="PANTHER" id="PTHR13859:SF11">
    <property type="entry name" value="GRUNGE, ISOFORM J"/>
    <property type="match status" value="1"/>
</dbReference>
<keyword evidence="3" id="KW-0804">Transcription</keyword>
<evidence type="ECO:0000256" key="2">
    <source>
        <dbReference type="ARBA" id="ARBA00023015"/>
    </source>
</evidence>
<evidence type="ECO:0000256" key="4">
    <source>
        <dbReference type="ARBA" id="ARBA00023242"/>
    </source>
</evidence>
<sequence>MEMDSVRLDQDRECIGDTSVEQLLSPGSPDINDIFGDPQVLPRVGDQYQVEIPSLITEADRIQLIKNPIDTEVMADVAHSFLMGLSISIMWVHDEVNNNIKHEELEFCGGPDDAVNTKGSVDSEYSKESQINSNNKDSILEPLDVALDCGKISGGSTSLEPTVAGNKIDVDLVLQQEKKINLDQKYRSKCYCPVPGSLGDSWSDIEQDTFLLGLYIFGKNLVQVKRFIERKEMGDILSFYYGKFYRSDEHRRWLECRKIRSRRCIHGQRIFTGWRQQELLSRLLPRVSEECKNTLLEVSKTFGEGKISLEEYVSTLKATVGMDILIEAVGIGKGKQDLTGIIMEPIRTNQVIPVRPEIPIGKACSSLTAVDIIKFLTGDFRLSKARSNDLFWEAVWPRLLARGWHSEQPKNQSYVGSKHSLVFLIPSVKKFSRRRLVKGNHYFDSVSDVLNKVASDPQLLELEVEAAEGKEDHRWDTEEKLDQDDLSDRERHCYLRPRISNCTPDLMKFTVVDTSLVHGEEPSKVRELRSLPVDTTNTHSPRSFSRTPGRDTSRDMQDGPNSANMLLNDKEDTNTSIPAKDMLDRGVPTDLSDSVISSSNQGMSINGTDPTNVLLDNHNNGNTNMSNGKQPRKNIKCQFRRRVKPGDSNYLAPVTKRRRLTACNHAKTSTGTNNISLGPRLKEEESHFQSDTPVASENMVYQVGPSKEKVSFTSSSAKGSPDERSEGILIGNCFGTEVSHEKPQPRTLIDLNLPHVPPDFETVEPFIMEVAYCEDDPSADASSFPFETIQHPEDPMELGTSNGVASEEQQPITNARRQSTRNRPLTTRALEALACGFLNTKRRRRSTELLSQDKLISRPSRRARGRVGFTANFGIMDSKAEERVDGVIHSNTDMISKSEGKGAHESLVVPKHEVLMYKDDPSG</sequence>
<evidence type="ECO:0000256" key="5">
    <source>
        <dbReference type="SAM" id="MobiDB-lite"/>
    </source>
</evidence>
<comment type="caution">
    <text evidence="7">The sequence shown here is derived from an EMBL/GenBank/DDBJ whole genome shotgun (WGS) entry which is preliminary data.</text>
</comment>
<dbReference type="InterPro" id="IPR057712">
    <property type="entry name" value="DUF7952"/>
</dbReference>
<dbReference type="InterPro" id="IPR009057">
    <property type="entry name" value="Homeodomain-like_sf"/>
</dbReference>
<feature type="region of interest" description="Disordered" evidence="5">
    <location>
        <begin position="800"/>
        <end position="821"/>
    </location>
</feature>
<feature type="domain" description="SANT" evidence="6">
    <location>
        <begin position="197"/>
        <end position="248"/>
    </location>
</feature>
<evidence type="ECO:0000256" key="3">
    <source>
        <dbReference type="ARBA" id="ARBA00023163"/>
    </source>
</evidence>